<gene>
    <name evidence="1" type="ORF">ISN45_Aa03g024720</name>
</gene>
<dbReference type="EMBL" id="JAEFBK010000008">
    <property type="protein sequence ID" value="KAG7578274.1"/>
    <property type="molecule type" value="Genomic_DNA"/>
</dbReference>
<evidence type="ECO:0000313" key="1">
    <source>
        <dbReference type="EMBL" id="KAG7578274.1"/>
    </source>
</evidence>
<protein>
    <submittedName>
        <fullName evidence="1">Uncharacterized protein</fullName>
    </submittedName>
</protein>
<comment type="caution">
    <text evidence="1">The sequence shown here is derived from an EMBL/GenBank/DDBJ whole genome shotgun (WGS) entry which is preliminary data.</text>
</comment>
<dbReference type="Proteomes" id="UP000694240">
    <property type="component" value="Chromosome 8"/>
</dbReference>
<accession>A0A8T2B2J1</accession>
<dbReference type="AlphaFoldDB" id="A0A8T2B2J1"/>
<organism evidence="1 2">
    <name type="scientific">Arabidopsis thaliana x Arabidopsis arenosa</name>
    <dbReference type="NCBI Taxonomy" id="1240361"/>
    <lineage>
        <taxon>Eukaryota</taxon>
        <taxon>Viridiplantae</taxon>
        <taxon>Streptophyta</taxon>
        <taxon>Embryophyta</taxon>
        <taxon>Tracheophyta</taxon>
        <taxon>Spermatophyta</taxon>
        <taxon>Magnoliopsida</taxon>
        <taxon>eudicotyledons</taxon>
        <taxon>Gunneridae</taxon>
        <taxon>Pentapetalae</taxon>
        <taxon>rosids</taxon>
        <taxon>malvids</taxon>
        <taxon>Brassicales</taxon>
        <taxon>Brassicaceae</taxon>
        <taxon>Camelineae</taxon>
        <taxon>Arabidopsis</taxon>
    </lineage>
</organism>
<proteinExistence type="predicted"/>
<sequence length="122" mass="13636">MAAAGVAAGAAAGIVVDNNLQNQITGNQEVDDVLMRSVEDWLKAEDWHILFENRDLFMPINQALIPVETAGLFRADSTHNRDSNDWRNELSQKLTTRNELGNLRFNVDFGEGLWVEPKVVIS</sequence>
<reference evidence="1 2" key="1">
    <citation type="submission" date="2020-12" db="EMBL/GenBank/DDBJ databases">
        <title>Concerted genomic and epigenomic changes stabilize Arabidopsis allopolyploids.</title>
        <authorList>
            <person name="Chen Z."/>
        </authorList>
    </citation>
    <scope>NUCLEOTIDE SEQUENCE [LARGE SCALE GENOMIC DNA]</scope>
    <source>
        <strain evidence="1">Allo738</strain>
        <tissue evidence="1">Leaf</tissue>
    </source>
</reference>
<name>A0A8T2B2J1_9BRAS</name>
<evidence type="ECO:0000313" key="2">
    <source>
        <dbReference type="Proteomes" id="UP000694240"/>
    </source>
</evidence>
<keyword evidence="2" id="KW-1185">Reference proteome</keyword>